<dbReference type="Proteomes" id="UP001186974">
    <property type="component" value="Unassembled WGS sequence"/>
</dbReference>
<proteinExistence type="predicted"/>
<protein>
    <submittedName>
        <fullName evidence="1">Uncharacterized protein</fullName>
    </submittedName>
</protein>
<gene>
    <name evidence="1" type="ORF">LTS18_000971</name>
</gene>
<evidence type="ECO:0000313" key="2">
    <source>
        <dbReference type="Proteomes" id="UP001186974"/>
    </source>
</evidence>
<evidence type="ECO:0000313" key="1">
    <source>
        <dbReference type="EMBL" id="KAK3080479.1"/>
    </source>
</evidence>
<comment type="caution">
    <text evidence="1">The sequence shown here is derived from an EMBL/GenBank/DDBJ whole genome shotgun (WGS) entry which is preliminary data.</text>
</comment>
<organism evidence="1 2">
    <name type="scientific">Coniosporium uncinatum</name>
    <dbReference type="NCBI Taxonomy" id="93489"/>
    <lineage>
        <taxon>Eukaryota</taxon>
        <taxon>Fungi</taxon>
        <taxon>Dikarya</taxon>
        <taxon>Ascomycota</taxon>
        <taxon>Pezizomycotina</taxon>
        <taxon>Dothideomycetes</taxon>
        <taxon>Dothideomycetes incertae sedis</taxon>
        <taxon>Coniosporium</taxon>
    </lineage>
</organism>
<name>A0ACC3DV08_9PEZI</name>
<accession>A0ACC3DV08</accession>
<sequence>MSLLLRTQVEHNYDLANRQDAGSSGNGFGRERTVPVKSDLFDFPFGCPGQSDGGAGNGEAKAMDVGSA</sequence>
<dbReference type="EMBL" id="JAWDJW010000546">
    <property type="protein sequence ID" value="KAK3080479.1"/>
    <property type="molecule type" value="Genomic_DNA"/>
</dbReference>
<reference evidence="1" key="1">
    <citation type="submission" date="2024-09" db="EMBL/GenBank/DDBJ databases">
        <title>Black Yeasts Isolated from many extreme environments.</title>
        <authorList>
            <person name="Coleine C."/>
            <person name="Stajich J.E."/>
            <person name="Selbmann L."/>
        </authorList>
    </citation>
    <scope>NUCLEOTIDE SEQUENCE</scope>
    <source>
        <strain evidence="1">CCFEE 5737</strain>
    </source>
</reference>
<keyword evidence="2" id="KW-1185">Reference proteome</keyword>